<dbReference type="EMBL" id="QVQW01000006">
    <property type="protein sequence ID" value="RKU48176.1"/>
    <property type="molecule type" value="Genomic_DNA"/>
</dbReference>
<dbReference type="GO" id="GO:0009922">
    <property type="term" value="F:fatty acid elongase activity"/>
    <property type="evidence" value="ECO:0007669"/>
    <property type="project" value="InterPro"/>
</dbReference>
<evidence type="ECO:0000256" key="6">
    <source>
        <dbReference type="ARBA" id="ARBA00022989"/>
    </source>
</evidence>
<evidence type="ECO:0000313" key="12">
    <source>
        <dbReference type="Proteomes" id="UP000275385"/>
    </source>
</evidence>
<organism evidence="11 12">
    <name type="scientific">Coniochaeta pulveracea</name>
    <dbReference type="NCBI Taxonomy" id="177199"/>
    <lineage>
        <taxon>Eukaryota</taxon>
        <taxon>Fungi</taxon>
        <taxon>Dikarya</taxon>
        <taxon>Ascomycota</taxon>
        <taxon>Pezizomycotina</taxon>
        <taxon>Sordariomycetes</taxon>
        <taxon>Sordariomycetidae</taxon>
        <taxon>Coniochaetales</taxon>
        <taxon>Coniochaetaceae</taxon>
        <taxon>Coniochaeta</taxon>
    </lineage>
</organism>
<evidence type="ECO:0000256" key="2">
    <source>
        <dbReference type="ARBA" id="ARBA00022516"/>
    </source>
</evidence>
<dbReference type="GO" id="GO:0019367">
    <property type="term" value="P:fatty acid elongation, saturated fatty acid"/>
    <property type="evidence" value="ECO:0007669"/>
    <property type="project" value="TreeGrafter"/>
</dbReference>
<feature type="transmembrane region" description="Helical" evidence="10">
    <location>
        <begin position="281"/>
        <end position="301"/>
    </location>
</feature>
<keyword evidence="2 10" id="KW-0444">Lipid biosynthesis</keyword>
<keyword evidence="5 10" id="KW-0276">Fatty acid metabolism</keyword>
<evidence type="ECO:0000256" key="8">
    <source>
        <dbReference type="ARBA" id="ARBA00023136"/>
    </source>
</evidence>
<feature type="transmembrane region" description="Helical" evidence="10">
    <location>
        <begin position="350"/>
        <end position="369"/>
    </location>
</feature>
<evidence type="ECO:0000256" key="3">
    <source>
        <dbReference type="ARBA" id="ARBA00022679"/>
    </source>
</evidence>
<dbReference type="PANTHER" id="PTHR11157">
    <property type="entry name" value="FATTY ACID ACYL TRANSFERASE-RELATED"/>
    <property type="match status" value="1"/>
</dbReference>
<dbReference type="InterPro" id="IPR002076">
    <property type="entry name" value="ELO_fam"/>
</dbReference>
<keyword evidence="12" id="KW-1185">Reference proteome</keyword>
<keyword evidence="3 10" id="KW-0808">Transferase</keyword>
<dbReference type="GO" id="GO:0005789">
    <property type="term" value="C:endoplasmic reticulum membrane"/>
    <property type="evidence" value="ECO:0007669"/>
    <property type="project" value="TreeGrafter"/>
</dbReference>
<evidence type="ECO:0000313" key="11">
    <source>
        <dbReference type="EMBL" id="RKU48176.1"/>
    </source>
</evidence>
<dbReference type="Pfam" id="PF01151">
    <property type="entry name" value="ELO"/>
    <property type="match status" value="1"/>
</dbReference>
<dbReference type="EC" id="2.3.1.-" evidence="10"/>
<keyword evidence="8 10" id="KW-0472">Membrane</keyword>
<evidence type="ECO:0000256" key="7">
    <source>
        <dbReference type="ARBA" id="ARBA00023098"/>
    </source>
</evidence>
<protein>
    <recommendedName>
        <fullName evidence="10">Elongation of fatty acids protein</fullName>
        <ecNumber evidence="10">2.3.1.-</ecNumber>
    </recommendedName>
</protein>
<comment type="subcellular location">
    <subcellularLocation>
        <location evidence="1">Membrane</location>
        <topology evidence="1">Multi-pass membrane protein</topology>
    </subcellularLocation>
</comment>
<evidence type="ECO:0000256" key="10">
    <source>
        <dbReference type="RuleBase" id="RU361115"/>
    </source>
</evidence>
<feature type="transmembrane region" description="Helical" evidence="10">
    <location>
        <begin position="56"/>
        <end position="74"/>
    </location>
</feature>
<gene>
    <name evidence="11" type="ORF">DL546_009444</name>
</gene>
<dbReference type="GO" id="GO:0042761">
    <property type="term" value="P:very long-chain fatty acid biosynthetic process"/>
    <property type="evidence" value="ECO:0007669"/>
    <property type="project" value="TreeGrafter"/>
</dbReference>
<dbReference type="GO" id="GO:0034625">
    <property type="term" value="P:fatty acid elongation, monounsaturated fatty acid"/>
    <property type="evidence" value="ECO:0007669"/>
    <property type="project" value="TreeGrafter"/>
</dbReference>
<dbReference type="AlphaFoldDB" id="A0A420YK70"/>
<name>A0A420YK70_9PEZI</name>
<keyword evidence="7 10" id="KW-0443">Lipid metabolism</keyword>
<accession>A0A420YK70</accession>
<dbReference type="OrthoDB" id="10259681at2759"/>
<dbReference type="GO" id="GO:0030148">
    <property type="term" value="P:sphingolipid biosynthetic process"/>
    <property type="evidence" value="ECO:0007669"/>
    <property type="project" value="TreeGrafter"/>
</dbReference>
<evidence type="ECO:0000256" key="9">
    <source>
        <dbReference type="ARBA" id="ARBA00023160"/>
    </source>
</evidence>
<dbReference type="GO" id="GO:0034626">
    <property type="term" value="P:fatty acid elongation, polyunsaturated fatty acid"/>
    <property type="evidence" value="ECO:0007669"/>
    <property type="project" value="TreeGrafter"/>
</dbReference>
<comment type="catalytic activity">
    <reaction evidence="10">
        <text>an acyl-CoA + malonyl-CoA + H(+) = a 3-oxoacyl-CoA + CO2 + CoA</text>
        <dbReference type="Rhea" id="RHEA:50252"/>
        <dbReference type="ChEBI" id="CHEBI:15378"/>
        <dbReference type="ChEBI" id="CHEBI:16526"/>
        <dbReference type="ChEBI" id="CHEBI:57287"/>
        <dbReference type="ChEBI" id="CHEBI:57384"/>
        <dbReference type="ChEBI" id="CHEBI:58342"/>
        <dbReference type="ChEBI" id="CHEBI:90726"/>
    </reaction>
    <physiologicalReaction direction="left-to-right" evidence="10">
        <dbReference type="Rhea" id="RHEA:50253"/>
    </physiologicalReaction>
</comment>
<comment type="similarity">
    <text evidence="10">Belongs to the ELO family.</text>
</comment>
<keyword evidence="6 10" id="KW-1133">Transmembrane helix</keyword>
<reference evidence="11 12" key="1">
    <citation type="submission" date="2018-08" db="EMBL/GenBank/DDBJ databases">
        <title>Draft genome of the lignicolous fungus Coniochaeta pulveracea.</title>
        <authorList>
            <person name="Borstlap C.J."/>
            <person name="De Witt R.N."/>
            <person name="Botha A."/>
            <person name="Volschenk H."/>
        </authorList>
    </citation>
    <scope>NUCLEOTIDE SEQUENCE [LARGE SCALE GENOMIC DNA]</scope>
    <source>
        <strain evidence="11 12">CAB683</strain>
    </source>
</reference>
<dbReference type="PANTHER" id="PTHR11157:SF169">
    <property type="entry name" value="ELONGATION OF FATTY ACIDS PROTEIN"/>
    <property type="match status" value="1"/>
</dbReference>
<comment type="caution">
    <text evidence="11">The sequence shown here is derived from an EMBL/GenBank/DDBJ whole genome shotgun (WGS) entry which is preliminary data.</text>
</comment>
<feature type="transmembrane region" description="Helical" evidence="10">
    <location>
        <begin position="241"/>
        <end position="261"/>
    </location>
</feature>
<dbReference type="STRING" id="177199.A0A420YK70"/>
<proteinExistence type="inferred from homology"/>
<dbReference type="Proteomes" id="UP000275385">
    <property type="component" value="Unassembled WGS sequence"/>
</dbReference>
<feature type="transmembrane region" description="Helical" evidence="10">
    <location>
        <begin position="94"/>
        <end position="114"/>
    </location>
</feature>
<evidence type="ECO:0000256" key="1">
    <source>
        <dbReference type="ARBA" id="ARBA00004141"/>
    </source>
</evidence>
<sequence>MASYPVRLGLPSLSLFKFPPASDPPFLPPPPAGTNAFSPPFDIPESWYHAVLDPKVPITIAAVYAVSAKLLNIYNRKNNKRPWAISKTRAFNAFVIAHNIFLAVYSAWTFWGMFGALNRTVVSPFAPTGLAGFADSMCRLSGPAGLGNAASFSEQSGKWETHSPHTALSASGQPVNTDTGRLWNEGLAFYGWIFYLSKFYEVLDTVIILAKGKQSSTLQTYHHAGAMMCMWAGIRYMAPPIWIFCFVNSFIHALMYTYYTITAFQIRVPKFIKQTLTTMQITQFLVGGSYAMLHSFVYYALPVTSNATKKSTPSSAVGSQSSTRVVDGVESVYVPCIPTSGQNFATWLNVFYLAPLTYLFMSFFIASYIKRSNAQEKSGGKQDRRLSTTAQTVAQTAEKAGWDAAKGVQREIYRAGSEEAVVFEDANPSAKATGKANARVLRSRHA</sequence>
<evidence type="ECO:0000256" key="5">
    <source>
        <dbReference type="ARBA" id="ARBA00022832"/>
    </source>
</evidence>
<keyword evidence="9 10" id="KW-0275">Fatty acid biosynthesis</keyword>
<keyword evidence="4 10" id="KW-0812">Transmembrane</keyword>
<evidence type="ECO:0000256" key="4">
    <source>
        <dbReference type="ARBA" id="ARBA00022692"/>
    </source>
</evidence>